<proteinExistence type="predicted"/>
<comment type="caution">
    <text evidence="1">The sequence shown here is derived from an EMBL/GenBank/DDBJ whole genome shotgun (WGS) entry which is preliminary data.</text>
</comment>
<name>A0A2I0JY31_PUNGR</name>
<keyword evidence="2" id="KW-1185">Reference proteome</keyword>
<accession>A0A2I0JY31</accession>
<evidence type="ECO:0000313" key="2">
    <source>
        <dbReference type="Proteomes" id="UP000233551"/>
    </source>
</evidence>
<gene>
    <name evidence="1" type="ORF">CRG98_018387</name>
</gene>
<dbReference type="Proteomes" id="UP000233551">
    <property type="component" value="Unassembled WGS sequence"/>
</dbReference>
<dbReference type="AlphaFoldDB" id="A0A2I0JY31"/>
<organism evidence="1 2">
    <name type="scientific">Punica granatum</name>
    <name type="common">Pomegranate</name>
    <dbReference type="NCBI Taxonomy" id="22663"/>
    <lineage>
        <taxon>Eukaryota</taxon>
        <taxon>Viridiplantae</taxon>
        <taxon>Streptophyta</taxon>
        <taxon>Embryophyta</taxon>
        <taxon>Tracheophyta</taxon>
        <taxon>Spermatophyta</taxon>
        <taxon>Magnoliopsida</taxon>
        <taxon>eudicotyledons</taxon>
        <taxon>Gunneridae</taxon>
        <taxon>Pentapetalae</taxon>
        <taxon>rosids</taxon>
        <taxon>malvids</taxon>
        <taxon>Myrtales</taxon>
        <taxon>Lythraceae</taxon>
        <taxon>Punica</taxon>
    </lineage>
</organism>
<dbReference type="EMBL" id="PGOL01001064">
    <property type="protein sequence ID" value="PKI61239.1"/>
    <property type="molecule type" value="Genomic_DNA"/>
</dbReference>
<protein>
    <submittedName>
        <fullName evidence="1">Uncharacterized protein</fullName>
    </submittedName>
</protein>
<sequence length="103" mass="11692">MKKPKPSITSRRSVWCGQTDDKLGGRRNSRVNEDDRRMLWLIGGGGSLGIEVWKEWLENEIREGSRRVAPPPLHPELTSSVSLFCLFSSLSLLYVLSRHNVNS</sequence>
<evidence type="ECO:0000313" key="1">
    <source>
        <dbReference type="EMBL" id="PKI61239.1"/>
    </source>
</evidence>
<reference evidence="1 2" key="1">
    <citation type="submission" date="2017-11" db="EMBL/GenBank/DDBJ databases">
        <title>De-novo sequencing of pomegranate (Punica granatum L.) genome.</title>
        <authorList>
            <person name="Akparov Z."/>
            <person name="Amiraslanov A."/>
            <person name="Hajiyeva S."/>
            <person name="Abbasov M."/>
            <person name="Kaur K."/>
            <person name="Hamwieh A."/>
            <person name="Solovyev V."/>
            <person name="Salamov A."/>
            <person name="Braich B."/>
            <person name="Kosarev P."/>
            <person name="Mahmoud A."/>
            <person name="Hajiyev E."/>
            <person name="Babayeva S."/>
            <person name="Izzatullayeva V."/>
            <person name="Mammadov A."/>
            <person name="Mammadov A."/>
            <person name="Sharifova S."/>
            <person name="Ojaghi J."/>
            <person name="Eynullazada K."/>
            <person name="Bayramov B."/>
            <person name="Abdulazimova A."/>
            <person name="Shahmuradov I."/>
        </authorList>
    </citation>
    <scope>NUCLEOTIDE SEQUENCE [LARGE SCALE GENOMIC DNA]</scope>
    <source>
        <strain evidence="2">cv. AG2017</strain>
        <tissue evidence="1">Leaf</tissue>
    </source>
</reference>